<proteinExistence type="predicted"/>
<organism evidence="1 2">
    <name type="scientific">Solanum commersonii</name>
    <name type="common">Commerson's wild potato</name>
    <name type="synonym">Commerson's nightshade</name>
    <dbReference type="NCBI Taxonomy" id="4109"/>
    <lineage>
        <taxon>Eukaryota</taxon>
        <taxon>Viridiplantae</taxon>
        <taxon>Streptophyta</taxon>
        <taxon>Embryophyta</taxon>
        <taxon>Tracheophyta</taxon>
        <taxon>Spermatophyta</taxon>
        <taxon>Magnoliopsida</taxon>
        <taxon>eudicotyledons</taxon>
        <taxon>Gunneridae</taxon>
        <taxon>Pentapetalae</taxon>
        <taxon>asterids</taxon>
        <taxon>lamiids</taxon>
        <taxon>Solanales</taxon>
        <taxon>Solanaceae</taxon>
        <taxon>Solanoideae</taxon>
        <taxon>Solaneae</taxon>
        <taxon>Solanum</taxon>
    </lineage>
</organism>
<evidence type="ECO:0000313" key="2">
    <source>
        <dbReference type="Proteomes" id="UP000824120"/>
    </source>
</evidence>
<accession>A0A9J5ZBB2</accession>
<dbReference type="AlphaFoldDB" id="A0A9J5ZBB2"/>
<reference evidence="1 2" key="1">
    <citation type="submission" date="2020-09" db="EMBL/GenBank/DDBJ databases">
        <title>De no assembly of potato wild relative species, Solanum commersonii.</title>
        <authorList>
            <person name="Cho K."/>
        </authorList>
    </citation>
    <scope>NUCLEOTIDE SEQUENCE [LARGE SCALE GENOMIC DNA]</scope>
    <source>
        <strain evidence="1">LZ3.2</strain>
        <tissue evidence="1">Leaf</tissue>
    </source>
</reference>
<comment type="caution">
    <text evidence="1">The sequence shown here is derived from an EMBL/GenBank/DDBJ whole genome shotgun (WGS) entry which is preliminary data.</text>
</comment>
<dbReference type="Proteomes" id="UP000824120">
    <property type="component" value="Chromosome 4"/>
</dbReference>
<protein>
    <submittedName>
        <fullName evidence="1">Uncharacterized protein</fullName>
    </submittedName>
</protein>
<sequence>IRRSKSGLLNHSTSYPLISSITFLPCHSALLGFVTLGDLQLFCETARSSHLVIRQTCFGDHEAHLSSSLQFVLFLFARLCPCFVPQSMYLKIKDFFKTQVRHFKKDVSNNSAKDST</sequence>
<evidence type="ECO:0000313" key="1">
    <source>
        <dbReference type="EMBL" id="KAG5609661.1"/>
    </source>
</evidence>
<name>A0A9J5ZBB2_SOLCO</name>
<keyword evidence="2" id="KW-1185">Reference proteome</keyword>
<gene>
    <name evidence="1" type="ORF">H5410_020942</name>
</gene>
<dbReference type="EMBL" id="JACXVP010000004">
    <property type="protein sequence ID" value="KAG5609661.1"/>
    <property type="molecule type" value="Genomic_DNA"/>
</dbReference>
<feature type="non-terminal residue" evidence="1">
    <location>
        <position position="116"/>
    </location>
</feature>